<name>A0AAN8W807_9MAGN</name>
<evidence type="ECO:0000313" key="5">
    <source>
        <dbReference type="Proteomes" id="UP001370490"/>
    </source>
</evidence>
<dbReference type="PANTHER" id="PTHR31234:SF38">
    <property type="entry name" value="LATE EMBRYOGENESIS ABUNDANT PROTEIN LEA-2 SUBGROUP DOMAIN-CONTAINING PROTEIN"/>
    <property type="match status" value="1"/>
</dbReference>
<gene>
    <name evidence="4" type="ORF">RJ641_001331</name>
</gene>
<sequence length="166" mass="18245">MGAIALTFSLIVFRIAAPNLNLQSVVIKNLKFNSSSSPPYLNMTFIAEIQVKNDNFGTFKFQNSSAGVFYNGTLIGTSGFFGGEVRGRETENMNVTIKVRSNVWVNQTYLNGDLNSGLVKLRSYADFRGKVTVLKIAKQSKVSVLDCTMNLNLTSKAIQDILCAEN</sequence>
<accession>A0AAN8W807</accession>
<dbReference type="InterPro" id="IPR044839">
    <property type="entry name" value="NDR1-like"/>
</dbReference>
<reference evidence="4 5" key="1">
    <citation type="submission" date="2023-12" db="EMBL/GenBank/DDBJ databases">
        <title>A high-quality genome assembly for Dillenia turbinata (Dilleniales).</title>
        <authorList>
            <person name="Chanderbali A."/>
        </authorList>
    </citation>
    <scope>NUCLEOTIDE SEQUENCE [LARGE SCALE GENOMIC DNA]</scope>
    <source>
        <strain evidence="4">LSX21</strain>
        <tissue evidence="4">Leaf</tissue>
    </source>
</reference>
<dbReference type="Proteomes" id="UP001370490">
    <property type="component" value="Unassembled WGS sequence"/>
</dbReference>
<evidence type="ECO:0000256" key="1">
    <source>
        <dbReference type="ARBA" id="ARBA00004370"/>
    </source>
</evidence>
<dbReference type="EMBL" id="JBAMMX010000001">
    <property type="protein sequence ID" value="KAK6947858.1"/>
    <property type="molecule type" value="Genomic_DNA"/>
</dbReference>
<feature type="chain" id="PRO_5043037066" evidence="3">
    <location>
        <begin position="17"/>
        <end position="166"/>
    </location>
</feature>
<keyword evidence="2" id="KW-0472">Membrane</keyword>
<evidence type="ECO:0000256" key="3">
    <source>
        <dbReference type="SAM" id="SignalP"/>
    </source>
</evidence>
<evidence type="ECO:0000313" key="4">
    <source>
        <dbReference type="EMBL" id="KAK6947858.1"/>
    </source>
</evidence>
<comment type="subcellular location">
    <subcellularLocation>
        <location evidence="1">Membrane</location>
    </subcellularLocation>
</comment>
<organism evidence="4 5">
    <name type="scientific">Dillenia turbinata</name>
    <dbReference type="NCBI Taxonomy" id="194707"/>
    <lineage>
        <taxon>Eukaryota</taxon>
        <taxon>Viridiplantae</taxon>
        <taxon>Streptophyta</taxon>
        <taxon>Embryophyta</taxon>
        <taxon>Tracheophyta</taxon>
        <taxon>Spermatophyta</taxon>
        <taxon>Magnoliopsida</taxon>
        <taxon>eudicotyledons</taxon>
        <taxon>Gunneridae</taxon>
        <taxon>Pentapetalae</taxon>
        <taxon>Dilleniales</taxon>
        <taxon>Dilleniaceae</taxon>
        <taxon>Dillenia</taxon>
    </lineage>
</organism>
<protein>
    <submittedName>
        <fullName evidence="4">Late embryogenesis abundant protein, LEA_2 subgroup</fullName>
    </submittedName>
</protein>
<dbReference type="GO" id="GO:0005886">
    <property type="term" value="C:plasma membrane"/>
    <property type="evidence" value="ECO:0007669"/>
    <property type="project" value="TreeGrafter"/>
</dbReference>
<dbReference type="GO" id="GO:0098542">
    <property type="term" value="P:defense response to other organism"/>
    <property type="evidence" value="ECO:0007669"/>
    <property type="project" value="InterPro"/>
</dbReference>
<keyword evidence="5" id="KW-1185">Reference proteome</keyword>
<comment type="caution">
    <text evidence="4">The sequence shown here is derived from an EMBL/GenBank/DDBJ whole genome shotgun (WGS) entry which is preliminary data.</text>
</comment>
<feature type="signal peptide" evidence="3">
    <location>
        <begin position="1"/>
        <end position="16"/>
    </location>
</feature>
<evidence type="ECO:0000256" key="2">
    <source>
        <dbReference type="ARBA" id="ARBA00023136"/>
    </source>
</evidence>
<dbReference type="PANTHER" id="PTHR31234">
    <property type="entry name" value="LATE EMBRYOGENESIS ABUNDANT (LEA) HYDROXYPROLINE-RICH GLYCOPROTEIN FAMILY"/>
    <property type="match status" value="1"/>
</dbReference>
<proteinExistence type="predicted"/>
<keyword evidence="3" id="KW-0732">Signal</keyword>
<dbReference type="AlphaFoldDB" id="A0AAN8W807"/>